<gene>
    <name evidence="1" type="ORF">ON006_21560</name>
</gene>
<protein>
    <submittedName>
        <fullName evidence="1">Biliverdin-producing heme oxygenase</fullName>
    </submittedName>
</protein>
<dbReference type="KEGG" id="dpf:ON006_21560"/>
<dbReference type="AlphaFoldDB" id="A0A9E8N968"/>
<accession>A0A9E8N968</accession>
<name>A0A9E8N968_9BACT</name>
<dbReference type="EMBL" id="CP112998">
    <property type="protein sequence ID" value="WAC10331.1"/>
    <property type="molecule type" value="Genomic_DNA"/>
</dbReference>
<dbReference type="InterPro" id="IPR016053">
    <property type="entry name" value="Haem_Oase-like"/>
</dbReference>
<dbReference type="GO" id="GO:0006788">
    <property type="term" value="P:heme oxidation"/>
    <property type="evidence" value="ECO:0007669"/>
    <property type="project" value="InterPro"/>
</dbReference>
<sequence>MSETTVFKNDQDLFIKNLRQETAASHQQLEENRLSKAILSPSVSLSDYQAYLSALYAVTIACEDQVFPAISAIIPDLQDRYKSNKIIEDLSFTGMSDVQIDALPVCRFEFSSPSEALGIMYVIEGSTLGGRILYKHIHETLGFDPERGAAYFWGYGTQTGILWKSFISAFSQFAVENDNSSQITDSAVKTFIIIDNWLSKQ</sequence>
<dbReference type="GO" id="GO:0004392">
    <property type="term" value="F:heme oxygenase (decyclizing) activity"/>
    <property type="evidence" value="ECO:0007669"/>
    <property type="project" value="InterPro"/>
</dbReference>
<organism evidence="1 2">
    <name type="scientific">Dyadobacter pollutisoli</name>
    <dbReference type="NCBI Taxonomy" id="2910158"/>
    <lineage>
        <taxon>Bacteria</taxon>
        <taxon>Pseudomonadati</taxon>
        <taxon>Bacteroidota</taxon>
        <taxon>Cytophagia</taxon>
        <taxon>Cytophagales</taxon>
        <taxon>Spirosomataceae</taxon>
        <taxon>Dyadobacter</taxon>
    </lineage>
</organism>
<evidence type="ECO:0000313" key="1">
    <source>
        <dbReference type="EMBL" id="WAC10331.1"/>
    </source>
</evidence>
<dbReference type="Gene3D" id="1.20.910.10">
    <property type="entry name" value="Heme oxygenase-like"/>
    <property type="match status" value="1"/>
</dbReference>
<dbReference type="Proteomes" id="UP001164653">
    <property type="component" value="Chromosome"/>
</dbReference>
<reference evidence="1" key="1">
    <citation type="submission" date="2022-11" db="EMBL/GenBank/DDBJ databases">
        <title>Dyadobacter pollutisoli sp. nov., isolated from plastic dumped soil.</title>
        <authorList>
            <person name="Kim J.M."/>
            <person name="Kim K.R."/>
            <person name="Lee J.K."/>
            <person name="Hao L."/>
            <person name="Jeon C.O."/>
        </authorList>
    </citation>
    <scope>NUCLEOTIDE SEQUENCE</scope>
    <source>
        <strain evidence="1">U1</strain>
    </source>
</reference>
<evidence type="ECO:0000313" key="2">
    <source>
        <dbReference type="Proteomes" id="UP001164653"/>
    </source>
</evidence>
<dbReference type="CDD" id="cd19166">
    <property type="entry name" value="HemeO-bac"/>
    <property type="match status" value="1"/>
</dbReference>
<dbReference type="RefSeq" id="WP_244824427.1">
    <property type="nucleotide sequence ID" value="NZ_CP112998.1"/>
</dbReference>
<dbReference type="SUPFAM" id="SSF48613">
    <property type="entry name" value="Heme oxygenase-like"/>
    <property type="match status" value="1"/>
</dbReference>
<dbReference type="Pfam" id="PF01126">
    <property type="entry name" value="Heme_oxygenase"/>
    <property type="match status" value="1"/>
</dbReference>
<proteinExistence type="predicted"/>
<dbReference type="InterPro" id="IPR016084">
    <property type="entry name" value="Haem_Oase-like_multi-hlx"/>
</dbReference>
<keyword evidence="2" id="KW-1185">Reference proteome</keyword>